<accession>A0A2S6N9T9</accession>
<feature type="chain" id="PRO_5015493165" description="Lipoprotein" evidence="2">
    <location>
        <begin position="25"/>
        <end position="69"/>
    </location>
</feature>
<evidence type="ECO:0000256" key="2">
    <source>
        <dbReference type="SAM" id="SignalP"/>
    </source>
</evidence>
<feature type="region of interest" description="Disordered" evidence="1">
    <location>
        <begin position="44"/>
        <end position="69"/>
    </location>
</feature>
<dbReference type="Proteomes" id="UP000239724">
    <property type="component" value="Unassembled WGS sequence"/>
</dbReference>
<dbReference type="EMBL" id="NHRY01000190">
    <property type="protein sequence ID" value="PPQ31374.1"/>
    <property type="molecule type" value="Genomic_DNA"/>
</dbReference>
<evidence type="ECO:0000313" key="3">
    <source>
        <dbReference type="EMBL" id="PPQ31374.1"/>
    </source>
</evidence>
<protein>
    <recommendedName>
        <fullName evidence="5">Lipoprotein</fullName>
    </recommendedName>
</protein>
<proteinExistence type="predicted"/>
<evidence type="ECO:0000313" key="4">
    <source>
        <dbReference type="Proteomes" id="UP000239724"/>
    </source>
</evidence>
<dbReference type="AlphaFoldDB" id="A0A2S6N9T9"/>
<keyword evidence="2" id="KW-0732">Signal</keyword>
<sequence length="69" mass="7455">MTRPIGCCLLILGLSLGGCTSNPAAPINQTFPIRQMDAFFNALPPRPAPPPPDYTHERGYAPAYPPYTP</sequence>
<organism evidence="3 4">
    <name type="scientific">Rhodopila globiformis</name>
    <name type="common">Rhodopseudomonas globiformis</name>
    <dbReference type="NCBI Taxonomy" id="1071"/>
    <lineage>
        <taxon>Bacteria</taxon>
        <taxon>Pseudomonadati</taxon>
        <taxon>Pseudomonadota</taxon>
        <taxon>Alphaproteobacteria</taxon>
        <taxon>Acetobacterales</taxon>
        <taxon>Acetobacteraceae</taxon>
        <taxon>Rhodopila</taxon>
    </lineage>
</organism>
<keyword evidence="4" id="KW-1185">Reference proteome</keyword>
<dbReference type="RefSeq" id="WP_104520083.1">
    <property type="nucleotide sequence ID" value="NZ_NHRY01000190.1"/>
</dbReference>
<name>A0A2S6N9T9_RHOGL</name>
<feature type="compositionally biased region" description="Pro residues" evidence="1">
    <location>
        <begin position="44"/>
        <end position="53"/>
    </location>
</feature>
<evidence type="ECO:0000256" key="1">
    <source>
        <dbReference type="SAM" id="MobiDB-lite"/>
    </source>
</evidence>
<gene>
    <name evidence="3" type="ORF">CCS01_17340</name>
</gene>
<dbReference type="PROSITE" id="PS51257">
    <property type="entry name" value="PROKAR_LIPOPROTEIN"/>
    <property type="match status" value="1"/>
</dbReference>
<evidence type="ECO:0008006" key="5">
    <source>
        <dbReference type="Google" id="ProtNLM"/>
    </source>
</evidence>
<comment type="caution">
    <text evidence="3">The sequence shown here is derived from an EMBL/GenBank/DDBJ whole genome shotgun (WGS) entry which is preliminary data.</text>
</comment>
<reference evidence="3 4" key="1">
    <citation type="journal article" date="2018" name="Arch. Microbiol.">
        <title>New insights into the metabolic potential of the phototrophic purple bacterium Rhodopila globiformis DSM 161(T) from its draft genome sequence and evidence for a vanadium-dependent nitrogenase.</title>
        <authorList>
            <person name="Imhoff J.F."/>
            <person name="Rahn T."/>
            <person name="Kunzel S."/>
            <person name="Neulinger S.C."/>
        </authorList>
    </citation>
    <scope>NUCLEOTIDE SEQUENCE [LARGE SCALE GENOMIC DNA]</scope>
    <source>
        <strain evidence="3 4">DSM 161</strain>
    </source>
</reference>
<feature type="signal peptide" evidence="2">
    <location>
        <begin position="1"/>
        <end position="24"/>
    </location>
</feature>